<dbReference type="SUPFAM" id="SSF56300">
    <property type="entry name" value="Metallo-dependent phosphatases"/>
    <property type="match status" value="1"/>
</dbReference>
<dbReference type="PANTHER" id="PTHR45867:SF3">
    <property type="entry name" value="ACID PHOSPHATASE TYPE 7"/>
    <property type="match status" value="1"/>
</dbReference>
<feature type="domain" description="Calcineurin-like phosphoesterase" evidence="3">
    <location>
        <begin position="90"/>
        <end position="292"/>
    </location>
</feature>
<keyword evidence="2" id="KW-0732">Signal</keyword>
<evidence type="ECO:0000256" key="1">
    <source>
        <dbReference type="SAM" id="MobiDB-lite"/>
    </source>
</evidence>
<dbReference type="EMBL" id="CP020946">
    <property type="protein sequence ID" value="ASD63285.1"/>
    <property type="molecule type" value="Genomic_DNA"/>
</dbReference>
<evidence type="ECO:0000256" key="2">
    <source>
        <dbReference type="SAM" id="SignalP"/>
    </source>
</evidence>
<dbReference type="Pfam" id="PF00149">
    <property type="entry name" value="Metallophos"/>
    <property type="match status" value="1"/>
</dbReference>
<dbReference type="Gene3D" id="3.60.21.10">
    <property type="match status" value="1"/>
</dbReference>
<proteinExistence type="predicted"/>
<dbReference type="AlphaFoldDB" id="A0A1Z3N747"/>
<dbReference type="PROSITE" id="PS51257">
    <property type="entry name" value="PROKAR_LIPOPROTEIN"/>
    <property type="match status" value="1"/>
</dbReference>
<dbReference type="PANTHER" id="PTHR45867">
    <property type="entry name" value="PURPLE ACID PHOSPHATASE"/>
    <property type="match status" value="1"/>
</dbReference>
<feature type="chain" id="PRO_5012938638" evidence="2">
    <location>
        <begin position="26"/>
        <end position="376"/>
    </location>
</feature>
<dbReference type="OrthoDB" id="651281at2"/>
<reference evidence="4 5" key="1">
    <citation type="submission" date="2017-04" db="EMBL/GenBank/DDBJ databases">
        <title>Whole genome sequence of Bdellovibrio bacteriovorus strain SSB218315.</title>
        <authorList>
            <person name="Oyedara O."/>
            <person name="Rodriguez-Perez M.A."/>
        </authorList>
    </citation>
    <scope>NUCLEOTIDE SEQUENCE [LARGE SCALE GENOMIC DNA]</scope>
    <source>
        <strain evidence="4 5">SSB218315</strain>
    </source>
</reference>
<dbReference type="GO" id="GO:0016787">
    <property type="term" value="F:hydrolase activity"/>
    <property type="evidence" value="ECO:0007669"/>
    <property type="project" value="InterPro"/>
</dbReference>
<dbReference type="InterPro" id="IPR029052">
    <property type="entry name" value="Metallo-depent_PP-like"/>
</dbReference>
<evidence type="ECO:0000259" key="3">
    <source>
        <dbReference type="Pfam" id="PF00149"/>
    </source>
</evidence>
<dbReference type="InterPro" id="IPR004843">
    <property type="entry name" value="Calcineurin-like_PHP"/>
</dbReference>
<dbReference type="Proteomes" id="UP000197003">
    <property type="component" value="Chromosome"/>
</dbReference>
<sequence>MKTKVTASKNILAAFLLVSTLAACAPSTSDVLSTAHPGTDTDNSQSVPGTEEPSTPTTPEPDDEIKDSAKSLKIHAFADMNIDTSGTYASATISIVKSMILRQPAAILGVGDYIDGEKKSLSDSTYVNMWNQFSKKVLSFMRDANIPFLATPGNHDAYYAQERRLYDSFWGKNKPNVEYVDDDNFPFYYSFIKEDVFFVSLDDANYSKLSNRTAQLAWLKEQLSSARAKGARARVVYGHIPLYSIVSSKANSSTVYENGVLAGERRTAGSNTLEAILLSHNVDLVIFGHSHGFYSGHYTYPDGKKLQVVSMPCAGSSPRYLVGTSTRTPQGYVELVFSETNQLTIRYYNSSGTQQSLSSLPASLTLDAKNGVKYVR</sequence>
<organism evidence="4 5">
    <name type="scientific">Bdellovibrio bacteriovorus</name>
    <dbReference type="NCBI Taxonomy" id="959"/>
    <lineage>
        <taxon>Bacteria</taxon>
        <taxon>Pseudomonadati</taxon>
        <taxon>Bdellovibrionota</taxon>
        <taxon>Bdellovibrionia</taxon>
        <taxon>Bdellovibrionales</taxon>
        <taxon>Pseudobdellovibrionaceae</taxon>
        <taxon>Bdellovibrio</taxon>
    </lineage>
</organism>
<dbReference type="RefSeq" id="WP_088564838.1">
    <property type="nucleotide sequence ID" value="NZ_CP020946.1"/>
</dbReference>
<evidence type="ECO:0000313" key="5">
    <source>
        <dbReference type="Proteomes" id="UP000197003"/>
    </source>
</evidence>
<feature type="signal peptide" evidence="2">
    <location>
        <begin position="1"/>
        <end position="25"/>
    </location>
</feature>
<name>A0A1Z3N747_BDEBC</name>
<evidence type="ECO:0000313" key="4">
    <source>
        <dbReference type="EMBL" id="ASD63285.1"/>
    </source>
</evidence>
<accession>A0A1Z3N747</accession>
<protein>
    <submittedName>
        <fullName evidence="4">Phosphoesterase</fullName>
    </submittedName>
</protein>
<feature type="region of interest" description="Disordered" evidence="1">
    <location>
        <begin position="29"/>
        <end position="65"/>
    </location>
</feature>
<gene>
    <name evidence="4" type="ORF">B9G79_06730</name>
</gene>